<comment type="subcellular location">
    <subcellularLocation>
        <location evidence="1">Membrane</location>
        <topology evidence="1">Multi-pass membrane protein</topology>
    </subcellularLocation>
</comment>
<feature type="transmembrane region" description="Helical" evidence="7">
    <location>
        <begin position="168"/>
        <end position="188"/>
    </location>
</feature>
<dbReference type="Proteomes" id="UP000541136">
    <property type="component" value="Unassembled WGS sequence"/>
</dbReference>
<feature type="transmembrane region" description="Helical" evidence="7">
    <location>
        <begin position="229"/>
        <end position="251"/>
    </location>
</feature>
<evidence type="ECO:0000256" key="4">
    <source>
        <dbReference type="ARBA" id="ARBA00022692"/>
    </source>
</evidence>
<sequence>MLNILAIIGPLFAAIAIGFAAIRLGFFSKDDVRVLGRFVIQLALPALLFKALAERSLDEIFNLGYLGAYALGSVACLALCTAGARLFLGPLSRPALGMIAVGSSLSNSGFIGFPLVLQFLGHDAAVALALCMLVENLVVLPIALIIAEPAGDGGGGRLRVLLGLLRGLLRNPLILAILGGFACSLLQLRLPLPVARVVDLFAGASGPVALFVIGGTLVGLRPGGDLPRILWVSAGKLILHPLAVALALWAFLPGDPLLQAAGVIIAALPMFSIFPIIAQKYDEQSWCASTLLVATLGSFVTLSVVLWLVGASLRG</sequence>
<name>A0A7W9TJV4_CASDE</name>
<dbReference type="GO" id="GO:0055085">
    <property type="term" value="P:transmembrane transport"/>
    <property type="evidence" value="ECO:0007669"/>
    <property type="project" value="InterPro"/>
</dbReference>
<evidence type="ECO:0008006" key="10">
    <source>
        <dbReference type="Google" id="ProtNLM"/>
    </source>
</evidence>
<protein>
    <recommendedName>
        <fullName evidence="10">AEC family transporter</fullName>
    </recommendedName>
</protein>
<dbReference type="PANTHER" id="PTHR36838:SF3">
    <property type="entry name" value="TRANSPORTER AUXIN EFFLUX CARRIER EC FAMILY"/>
    <property type="match status" value="1"/>
</dbReference>
<evidence type="ECO:0000313" key="9">
    <source>
        <dbReference type="Proteomes" id="UP000541136"/>
    </source>
</evidence>
<dbReference type="EMBL" id="JACHIB010000001">
    <property type="protein sequence ID" value="MBB6082043.1"/>
    <property type="molecule type" value="Genomic_DNA"/>
</dbReference>
<reference evidence="8 9" key="1">
    <citation type="submission" date="2020-08" db="EMBL/GenBank/DDBJ databases">
        <title>Genomic Encyclopedia of Type Strains, Phase IV (KMG-IV): sequencing the most valuable type-strain genomes for metagenomic binning, comparative biology and taxonomic classification.</title>
        <authorList>
            <person name="Goeker M."/>
        </authorList>
    </citation>
    <scope>NUCLEOTIDE SEQUENCE [LARGE SCALE GENOMIC DNA]</scope>
    <source>
        <strain evidence="8 9">DSM 12141</strain>
    </source>
</reference>
<keyword evidence="2" id="KW-0813">Transport</keyword>
<feature type="transmembrane region" description="Helical" evidence="7">
    <location>
        <begin position="34"/>
        <end position="53"/>
    </location>
</feature>
<dbReference type="InterPro" id="IPR004776">
    <property type="entry name" value="Mem_transp_PIN-like"/>
</dbReference>
<keyword evidence="5 7" id="KW-1133">Transmembrane helix</keyword>
<evidence type="ECO:0000256" key="6">
    <source>
        <dbReference type="ARBA" id="ARBA00023136"/>
    </source>
</evidence>
<keyword evidence="4 7" id="KW-0812">Transmembrane</keyword>
<dbReference type="RefSeq" id="WP_043679815.1">
    <property type="nucleotide sequence ID" value="NZ_JACHIB010000001.1"/>
</dbReference>
<evidence type="ECO:0000256" key="7">
    <source>
        <dbReference type="SAM" id="Phobius"/>
    </source>
</evidence>
<feature type="transmembrane region" description="Helical" evidence="7">
    <location>
        <begin position="200"/>
        <end position="220"/>
    </location>
</feature>
<feature type="transmembrane region" description="Helical" evidence="7">
    <location>
        <begin position="257"/>
        <end position="278"/>
    </location>
</feature>
<evidence type="ECO:0000256" key="5">
    <source>
        <dbReference type="ARBA" id="ARBA00022989"/>
    </source>
</evidence>
<feature type="transmembrane region" description="Helical" evidence="7">
    <location>
        <begin position="290"/>
        <end position="309"/>
    </location>
</feature>
<proteinExistence type="predicted"/>
<comment type="caution">
    <text evidence="8">The sequence shown here is derived from an EMBL/GenBank/DDBJ whole genome shotgun (WGS) entry which is preliminary data.</text>
</comment>
<evidence type="ECO:0000256" key="2">
    <source>
        <dbReference type="ARBA" id="ARBA00022448"/>
    </source>
</evidence>
<gene>
    <name evidence="8" type="ORF">HNR28_000061</name>
</gene>
<dbReference type="Pfam" id="PF03547">
    <property type="entry name" value="Mem_trans"/>
    <property type="match status" value="2"/>
</dbReference>
<feature type="transmembrane region" description="Helical" evidence="7">
    <location>
        <begin position="6"/>
        <end position="27"/>
    </location>
</feature>
<keyword evidence="3" id="KW-1003">Cell membrane</keyword>
<organism evidence="8 9">
    <name type="scientific">Castellaniella defragrans</name>
    <name type="common">Alcaligenes defragrans</name>
    <dbReference type="NCBI Taxonomy" id="75697"/>
    <lineage>
        <taxon>Bacteria</taxon>
        <taxon>Pseudomonadati</taxon>
        <taxon>Pseudomonadota</taxon>
        <taxon>Betaproteobacteria</taxon>
        <taxon>Burkholderiales</taxon>
        <taxon>Alcaligenaceae</taxon>
        <taxon>Castellaniella</taxon>
    </lineage>
</organism>
<evidence type="ECO:0000313" key="8">
    <source>
        <dbReference type="EMBL" id="MBB6082043.1"/>
    </source>
</evidence>
<feature type="transmembrane region" description="Helical" evidence="7">
    <location>
        <begin position="95"/>
        <end position="120"/>
    </location>
</feature>
<dbReference type="AlphaFoldDB" id="A0A7W9TJV4"/>
<evidence type="ECO:0000256" key="3">
    <source>
        <dbReference type="ARBA" id="ARBA00022475"/>
    </source>
</evidence>
<accession>A0A7W9TJV4</accession>
<dbReference type="PANTHER" id="PTHR36838">
    <property type="entry name" value="AUXIN EFFLUX CARRIER FAMILY PROTEIN"/>
    <property type="match status" value="1"/>
</dbReference>
<evidence type="ECO:0000256" key="1">
    <source>
        <dbReference type="ARBA" id="ARBA00004141"/>
    </source>
</evidence>
<feature type="transmembrane region" description="Helical" evidence="7">
    <location>
        <begin position="65"/>
        <end position="88"/>
    </location>
</feature>
<keyword evidence="6 7" id="KW-0472">Membrane</keyword>
<dbReference type="GO" id="GO:0016020">
    <property type="term" value="C:membrane"/>
    <property type="evidence" value="ECO:0007669"/>
    <property type="project" value="UniProtKB-SubCell"/>
</dbReference>
<feature type="transmembrane region" description="Helical" evidence="7">
    <location>
        <begin position="126"/>
        <end position="147"/>
    </location>
</feature>